<dbReference type="SUPFAM" id="SSF81653">
    <property type="entry name" value="Calcium ATPase, transduction domain A"/>
    <property type="match status" value="1"/>
</dbReference>
<dbReference type="RefSeq" id="WP_095556990.1">
    <property type="nucleotide sequence ID" value="NZ_NSJD01000010.1"/>
</dbReference>
<dbReference type="Gene3D" id="3.40.1110.10">
    <property type="entry name" value="Calcium-transporting ATPase, cytoplasmic domain N"/>
    <property type="match status" value="1"/>
</dbReference>
<keyword evidence="10" id="KW-0067">ATP-binding</keyword>
<evidence type="ECO:0000313" key="14">
    <source>
        <dbReference type="Proteomes" id="UP000218644"/>
    </source>
</evidence>
<dbReference type="SFLD" id="SFLDF00027">
    <property type="entry name" value="p-type_atpase"/>
    <property type="match status" value="1"/>
</dbReference>
<evidence type="ECO:0000256" key="4">
    <source>
        <dbReference type="ARBA" id="ARBA00022723"/>
    </source>
</evidence>
<dbReference type="GO" id="GO:0016887">
    <property type="term" value="F:ATP hydrolysis activity"/>
    <property type="evidence" value="ECO:0007669"/>
    <property type="project" value="InterPro"/>
</dbReference>
<dbReference type="PRINTS" id="PR00119">
    <property type="entry name" value="CATATPASE"/>
</dbReference>
<keyword evidence="5" id="KW-1278">Translocase</keyword>
<dbReference type="InterPro" id="IPR023298">
    <property type="entry name" value="ATPase_P-typ_TM_dom_sf"/>
</dbReference>
<dbReference type="InterPro" id="IPR027256">
    <property type="entry name" value="P-typ_ATPase_IB"/>
</dbReference>
<evidence type="ECO:0000256" key="2">
    <source>
        <dbReference type="ARBA" id="ARBA00006024"/>
    </source>
</evidence>
<feature type="compositionally biased region" description="Low complexity" evidence="11">
    <location>
        <begin position="9"/>
        <end position="20"/>
    </location>
</feature>
<dbReference type="Gene3D" id="2.70.150.10">
    <property type="entry name" value="Calcium-transporting ATPase, cytoplasmic transduction domain A"/>
    <property type="match status" value="1"/>
</dbReference>
<keyword evidence="10" id="KW-0547">Nucleotide-binding</keyword>
<dbReference type="NCBIfam" id="TIGR01494">
    <property type="entry name" value="ATPase_P-type"/>
    <property type="match status" value="2"/>
</dbReference>
<evidence type="ECO:0000256" key="3">
    <source>
        <dbReference type="ARBA" id="ARBA00022692"/>
    </source>
</evidence>
<dbReference type="PRINTS" id="PR00120">
    <property type="entry name" value="HATPASE"/>
</dbReference>
<feature type="region of interest" description="Disordered" evidence="11">
    <location>
        <begin position="40"/>
        <end position="65"/>
    </location>
</feature>
<accession>A0A2A2AQL2</accession>
<dbReference type="SFLD" id="SFLDS00003">
    <property type="entry name" value="Haloacid_Dehalogenase"/>
    <property type="match status" value="1"/>
</dbReference>
<sequence length="793" mass="82575">MSPAPSTPSPQSQSQAQAASAKAQASSSCCACQSGCVGNAPPSGAGNDASSSTGRESDAQPTLQDHANGQSWHYLRIPDMDCPSEEAQIRQALAGIADIAQLQFRFGERLLRLAAPAAQLPAVLAAIRAAGFEVEPLATAAPAIAAGHRRSLWAGSGRLLLALGLAIAAELLFFTHHAPGSALPQGGMWLGMALAALAIALAGSATYRKGLTALRQGRLNINALMTVAVTGAFLIGQWPEAAMVMSLYALAEALEARAVDRTRQAIQGLLALAPQQAEVQQADGQWLLQPVADIGPGALLRVRPGERIALDGQVERGHSTVDQSPITGESLPLDKGPGDAVYAGTINQASELQVRASAPATDSTLARIILAVEQAQATRAPTQQLVDRLAAIYTPAVFAIALAVLLLLPLLGQASWLQALYQALVLLVIACPCALVISTPVTVISGLTAAARRGVLIKGGAYLEGARRIRAVALDKTGTITTGKPQLLLAQCLDDAADHAATHRLARSLAQRSDHPISQAIAQGLAAQAGPDAHWPVEDFQAVAGRGVQGRIGAQPYVLANARWLDERGQYPAELAALVRAQTQQGRSVTLLADGQRALALYAVADAIKPSSAQAIAALKAQGVHTVMLSGDHLAAARHIATQAGIDAVHGELLPEDKLQAIAALQQRLGPTAMAGDGINDAPALAQADIGFAMGGMGTHVAMEAADVVVMNDDLRRLPETIALSRRTHTLLWQNIALALGIKLLFLLLAMTGQASMWMAVFADMGASLLVLANGLRLLRPARAWADDDRPIQ</sequence>
<dbReference type="FunFam" id="2.70.150.10:FF:000002">
    <property type="entry name" value="Copper-transporting ATPase 1, putative"/>
    <property type="match status" value="1"/>
</dbReference>
<evidence type="ECO:0000256" key="1">
    <source>
        <dbReference type="ARBA" id="ARBA00004370"/>
    </source>
</evidence>
<feature type="domain" description="P-type ATPase A" evidence="12">
    <location>
        <begin position="272"/>
        <end position="373"/>
    </location>
</feature>
<dbReference type="EMBL" id="NSJD01000010">
    <property type="protein sequence ID" value="PAT40018.1"/>
    <property type="molecule type" value="Genomic_DNA"/>
</dbReference>
<dbReference type="InterPro" id="IPR023299">
    <property type="entry name" value="ATPase_P-typ_cyto_dom_N"/>
</dbReference>
<dbReference type="Gene3D" id="3.40.50.1000">
    <property type="entry name" value="HAD superfamily/HAD-like"/>
    <property type="match status" value="1"/>
</dbReference>
<proteinExistence type="inferred from homology"/>
<dbReference type="PANTHER" id="PTHR48085:SF5">
    <property type="entry name" value="CADMIUM_ZINC-TRANSPORTING ATPASE HMA4-RELATED"/>
    <property type="match status" value="1"/>
</dbReference>
<gene>
    <name evidence="13" type="ORF">CK623_07565</name>
</gene>
<dbReference type="InterPro" id="IPR036412">
    <property type="entry name" value="HAD-like_sf"/>
</dbReference>
<evidence type="ECO:0000256" key="5">
    <source>
        <dbReference type="ARBA" id="ARBA00022967"/>
    </source>
</evidence>
<dbReference type="SUPFAM" id="SSF56784">
    <property type="entry name" value="HAD-like"/>
    <property type="match status" value="1"/>
</dbReference>
<keyword evidence="6 10" id="KW-1133">Transmembrane helix</keyword>
<dbReference type="InterPro" id="IPR036163">
    <property type="entry name" value="HMA_dom_sf"/>
</dbReference>
<dbReference type="GO" id="GO:0015086">
    <property type="term" value="F:cadmium ion transmembrane transporter activity"/>
    <property type="evidence" value="ECO:0007669"/>
    <property type="project" value="TreeGrafter"/>
</dbReference>
<dbReference type="Pfam" id="PF00702">
    <property type="entry name" value="Hydrolase"/>
    <property type="match status" value="1"/>
</dbReference>
<reference evidence="13 14" key="1">
    <citation type="submission" date="2017-08" db="EMBL/GenBank/DDBJ databases">
        <title>WGS of Clinical strains of the CDC Group NO-1 linked to zoonotic infections in humans.</title>
        <authorList>
            <person name="Bernier A.-M."/>
            <person name="Bernard K."/>
        </authorList>
    </citation>
    <scope>NUCLEOTIDE SEQUENCE [LARGE SCALE GENOMIC DNA]</scope>
    <source>
        <strain evidence="13 14">NML79-0751</strain>
    </source>
</reference>
<protein>
    <recommendedName>
        <fullName evidence="8">P-type Zn(2+) transporter</fullName>
        <ecNumber evidence="8">7.2.2.12</ecNumber>
    </recommendedName>
</protein>
<dbReference type="InterPro" id="IPR008250">
    <property type="entry name" value="ATPase_P-typ_transduc_dom_A_sf"/>
</dbReference>
<dbReference type="GO" id="GO:0005524">
    <property type="term" value="F:ATP binding"/>
    <property type="evidence" value="ECO:0007669"/>
    <property type="project" value="UniProtKB-UniRule"/>
</dbReference>
<evidence type="ECO:0000256" key="7">
    <source>
        <dbReference type="ARBA" id="ARBA00023136"/>
    </source>
</evidence>
<dbReference type="GO" id="GO:0046872">
    <property type="term" value="F:metal ion binding"/>
    <property type="evidence" value="ECO:0007669"/>
    <property type="project" value="UniProtKB-KW"/>
</dbReference>
<feature type="compositionally biased region" description="Polar residues" evidence="11">
    <location>
        <begin position="48"/>
        <end position="65"/>
    </location>
</feature>
<comment type="caution">
    <text evidence="13">The sequence shown here is derived from an EMBL/GenBank/DDBJ whole genome shotgun (WGS) entry which is preliminary data.</text>
</comment>
<keyword evidence="7 10" id="KW-0472">Membrane</keyword>
<dbReference type="InterPro" id="IPR051014">
    <property type="entry name" value="Cation_Transport_ATPase_IB"/>
</dbReference>
<organism evidence="13 14">
    <name type="scientific">Vandammella animalimorsus</name>
    <dbReference type="NCBI Taxonomy" id="2029117"/>
    <lineage>
        <taxon>Bacteria</taxon>
        <taxon>Pseudomonadati</taxon>
        <taxon>Pseudomonadota</taxon>
        <taxon>Betaproteobacteria</taxon>
        <taxon>Burkholderiales</taxon>
        <taxon>Comamonadaceae</taxon>
        <taxon>Vandammella</taxon>
    </lineage>
</organism>
<keyword evidence="4 10" id="KW-0479">Metal-binding</keyword>
<feature type="region of interest" description="Disordered" evidence="11">
    <location>
        <begin position="1"/>
        <end position="20"/>
    </location>
</feature>
<dbReference type="SFLD" id="SFLDG00002">
    <property type="entry name" value="C1.7:_P-type_atpase_like"/>
    <property type="match status" value="1"/>
</dbReference>
<evidence type="ECO:0000256" key="10">
    <source>
        <dbReference type="RuleBase" id="RU362081"/>
    </source>
</evidence>
<dbReference type="Pfam" id="PF00122">
    <property type="entry name" value="E1-E2_ATPase"/>
    <property type="match status" value="1"/>
</dbReference>
<evidence type="ECO:0000256" key="8">
    <source>
        <dbReference type="ARBA" id="ARBA00039097"/>
    </source>
</evidence>
<dbReference type="InterPro" id="IPR018303">
    <property type="entry name" value="ATPase_P-typ_P_site"/>
</dbReference>
<dbReference type="Proteomes" id="UP000218644">
    <property type="component" value="Unassembled WGS sequence"/>
</dbReference>
<evidence type="ECO:0000259" key="12">
    <source>
        <dbReference type="Pfam" id="PF00122"/>
    </source>
</evidence>
<dbReference type="AlphaFoldDB" id="A0A2A2AQL2"/>
<feature type="transmembrane region" description="Helical" evidence="10">
    <location>
        <begin position="389"/>
        <end position="411"/>
    </location>
</feature>
<dbReference type="SUPFAM" id="SSF55008">
    <property type="entry name" value="HMA, heavy metal-associated domain"/>
    <property type="match status" value="1"/>
</dbReference>
<feature type="transmembrane region" description="Helical" evidence="10">
    <location>
        <begin position="159"/>
        <end position="176"/>
    </location>
</feature>
<feature type="transmembrane region" description="Helical" evidence="10">
    <location>
        <begin position="423"/>
        <end position="450"/>
    </location>
</feature>
<comment type="similarity">
    <text evidence="2 10">Belongs to the cation transport ATPase (P-type) (TC 3.A.3) family. Type IB subfamily.</text>
</comment>
<name>A0A2A2AQL2_9BURK</name>
<dbReference type="InterPro" id="IPR023214">
    <property type="entry name" value="HAD_sf"/>
</dbReference>
<dbReference type="GO" id="GO:0016463">
    <property type="term" value="F:P-type zinc transporter activity"/>
    <property type="evidence" value="ECO:0007669"/>
    <property type="project" value="UniProtKB-EC"/>
</dbReference>
<comment type="subcellular location">
    <subcellularLocation>
        <location evidence="10">Cell membrane</location>
    </subcellularLocation>
    <subcellularLocation>
        <location evidence="1">Membrane</location>
    </subcellularLocation>
</comment>
<comment type="catalytic activity">
    <reaction evidence="9">
        <text>Zn(2+)(in) + ATP + H2O = Zn(2+)(out) + ADP + phosphate + H(+)</text>
        <dbReference type="Rhea" id="RHEA:20621"/>
        <dbReference type="ChEBI" id="CHEBI:15377"/>
        <dbReference type="ChEBI" id="CHEBI:15378"/>
        <dbReference type="ChEBI" id="CHEBI:29105"/>
        <dbReference type="ChEBI" id="CHEBI:30616"/>
        <dbReference type="ChEBI" id="CHEBI:43474"/>
        <dbReference type="ChEBI" id="CHEBI:456216"/>
        <dbReference type="EC" id="7.2.2.12"/>
    </reaction>
</comment>
<dbReference type="PROSITE" id="PS00154">
    <property type="entry name" value="ATPASE_E1_E2"/>
    <property type="match status" value="1"/>
</dbReference>
<dbReference type="PANTHER" id="PTHR48085">
    <property type="entry name" value="CADMIUM/ZINC-TRANSPORTING ATPASE HMA2-RELATED"/>
    <property type="match status" value="1"/>
</dbReference>
<feature type="transmembrane region" description="Helical" evidence="10">
    <location>
        <begin position="731"/>
        <end position="751"/>
    </location>
</feature>
<evidence type="ECO:0000256" key="6">
    <source>
        <dbReference type="ARBA" id="ARBA00022989"/>
    </source>
</evidence>
<keyword evidence="10" id="KW-1003">Cell membrane</keyword>
<dbReference type="InterPro" id="IPR001757">
    <property type="entry name" value="P_typ_ATPase"/>
</dbReference>
<dbReference type="EC" id="7.2.2.12" evidence="8"/>
<evidence type="ECO:0000313" key="13">
    <source>
        <dbReference type="EMBL" id="PAT40018.1"/>
    </source>
</evidence>
<dbReference type="InterPro" id="IPR044492">
    <property type="entry name" value="P_typ_ATPase_HD_dom"/>
</dbReference>
<feature type="transmembrane region" description="Helical" evidence="10">
    <location>
        <begin position="757"/>
        <end position="776"/>
    </location>
</feature>
<dbReference type="NCBIfam" id="TIGR01525">
    <property type="entry name" value="ATPase-IB_hvy"/>
    <property type="match status" value="1"/>
</dbReference>
<keyword evidence="3 10" id="KW-0812">Transmembrane</keyword>
<feature type="transmembrane region" description="Helical" evidence="10">
    <location>
        <begin position="188"/>
        <end position="207"/>
    </location>
</feature>
<evidence type="ECO:0000256" key="11">
    <source>
        <dbReference type="SAM" id="MobiDB-lite"/>
    </source>
</evidence>
<dbReference type="SUPFAM" id="SSF81665">
    <property type="entry name" value="Calcium ATPase, transmembrane domain M"/>
    <property type="match status" value="1"/>
</dbReference>
<evidence type="ECO:0000256" key="9">
    <source>
        <dbReference type="ARBA" id="ARBA00047308"/>
    </source>
</evidence>
<dbReference type="GO" id="GO:0005886">
    <property type="term" value="C:plasma membrane"/>
    <property type="evidence" value="ECO:0007669"/>
    <property type="project" value="UniProtKB-SubCell"/>
</dbReference>
<dbReference type="InterPro" id="IPR059000">
    <property type="entry name" value="ATPase_P-type_domA"/>
</dbReference>